<evidence type="ECO:0000256" key="8">
    <source>
        <dbReference type="ARBA" id="ARBA00041343"/>
    </source>
</evidence>
<name>A0A9P4J607_9PEZI</name>
<dbReference type="OrthoDB" id="5839090at2759"/>
<evidence type="ECO:0000256" key="5">
    <source>
        <dbReference type="ARBA" id="ARBA00022801"/>
    </source>
</evidence>
<evidence type="ECO:0000256" key="9">
    <source>
        <dbReference type="RuleBase" id="RU361185"/>
    </source>
</evidence>
<dbReference type="SUPFAM" id="SSF51445">
    <property type="entry name" value="(Trans)glycosidases"/>
    <property type="match status" value="1"/>
</dbReference>
<evidence type="ECO:0000256" key="10">
    <source>
        <dbReference type="SAM" id="SignalP"/>
    </source>
</evidence>
<evidence type="ECO:0000313" key="14">
    <source>
        <dbReference type="EMBL" id="KAF2155286.1"/>
    </source>
</evidence>
<dbReference type="InterPro" id="IPR017853">
    <property type="entry name" value="GH"/>
</dbReference>
<dbReference type="Gene3D" id="2.60.40.1180">
    <property type="entry name" value="Golgi alpha-mannosidase II"/>
    <property type="match status" value="2"/>
</dbReference>
<sequence length="997" mass="109595">MVSAWYKGFGPIVLGTLAAQGVLAQSATPTATVATATVDGNTITYSPQFTVPASVDQSANLIPNVDDPQAVNAQTVCPGYQASNVQRTAYGFNATLTLCDKPCNVYGTDIEELVLTVDYQTADRLNVNIKPAHITSENQTQYILSPELVELPQHGEPTDDSDETDLQFSWTNEPTFSFTVLRKSTGEVLFSTAGTKLVYEDQFIEFVNVLPENYNLYGLGEHFHALRLGNNYTATFFAADAGNPLDFNLYGSHPFFLDTRYYEVDNKTGEYTLVTGNVSAGNDYISRSHGVYLRNAHPLEAVLNTTSLTWRALGGSIDLYFYAGDSQPKVTSQYVQSIGLPAMHQYFTLGYHQCRWGYKNWTMLRDVVTNFKNYQIPLETVWTDIDYMFQYRDFTNDPNTFSYPEGQEFLAELHANGQHYIPIVDAAIYIPNPNNASDNYSVYDRGHAVNAFLKNPDGSEYIGDVWPGYTVFPDWLNSNTTPWWVENLQGHHENIPWDGIWIDMSEASSFCIGSCGSQNRSINPVHPPFSLPGEPGAIEYVYPENFNVTNATEAASVSAASASDPANAPTPTAAVSTTTTSYLRTTVTPGVRQIEYPPYVIKNVNGELGTHAISPNATHVDGTQEYDVHNLNGHRILNATYAGVAASIEGKRPFIIGRSTFAGSGKFAGHWGGDNNSRWGSMFFSISQALSFSLFGIPMFGVDTCGFSGNTDNELCSRWMALSAFFSFYRNHNVLSAISQEPYVWEDVATATRAAMNIRYQLLPYMYTLLFKAHISGSTFLRALSWEFPNDPTLAVVETQFLLGPAILVTPVLEPGVTTVNGVFPGLNEGARWYDWYNQSAVTAAPFVNTTLDAPLTHIPVHIRGGYILPLQEAKMTTTESRNSSWSLIVPLDQNQAATGDIYIDDGASQVQNATLEVALTASNGTLYASSKGEYKDTNALANVTVLGMVKAPTSVALNGNTVQFSYDNAIGRLSVTGLQNTTAQGAWSQDWRLTWA</sequence>
<dbReference type="InterPro" id="IPR000322">
    <property type="entry name" value="Glyco_hydro_31_TIM"/>
</dbReference>
<dbReference type="EMBL" id="ML996083">
    <property type="protein sequence ID" value="KAF2155286.1"/>
    <property type="molecule type" value="Genomic_DNA"/>
</dbReference>
<dbReference type="GO" id="GO:0005975">
    <property type="term" value="P:carbohydrate metabolic process"/>
    <property type="evidence" value="ECO:0007669"/>
    <property type="project" value="InterPro"/>
</dbReference>
<comment type="catalytic activity">
    <reaction evidence="1">
        <text>Hydrolysis of terminal, non-reducing (1-&gt;4)-linked alpha-D-glucose residues with release of alpha-D-glucose.</text>
        <dbReference type="EC" id="3.2.1.20"/>
    </reaction>
</comment>
<dbReference type="InterPro" id="IPR048395">
    <property type="entry name" value="Glyco_hydro_31_C"/>
</dbReference>
<dbReference type="Pfam" id="PF13802">
    <property type="entry name" value="Gal_mutarotas_2"/>
    <property type="match status" value="1"/>
</dbReference>
<dbReference type="SUPFAM" id="SSF51011">
    <property type="entry name" value="Glycosyl hydrolase domain"/>
    <property type="match status" value="1"/>
</dbReference>
<dbReference type="InterPro" id="IPR011013">
    <property type="entry name" value="Gal_mutarotase_sf_dom"/>
</dbReference>
<evidence type="ECO:0000259" key="11">
    <source>
        <dbReference type="Pfam" id="PF01055"/>
    </source>
</evidence>
<organism evidence="14 15">
    <name type="scientific">Myriangium duriaei CBS 260.36</name>
    <dbReference type="NCBI Taxonomy" id="1168546"/>
    <lineage>
        <taxon>Eukaryota</taxon>
        <taxon>Fungi</taxon>
        <taxon>Dikarya</taxon>
        <taxon>Ascomycota</taxon>
        <taxon>Pezizomycotina</taxon>
        <taxon>Dothideomycetes</taxon>
        <taxon>Dothideomycetidae</taxon>
        <taxon>Myriangiales</taxon>
        <taxon>Myriangiaceae</taxon>
        <taxon>Myriangium</taxon>
    </lineage>
</organism>
<dbReference type="Pfam" id="PF21365">
    <property type="entry name" value="Glyco_hydro_31_3rd"/>
    <property type="match status" value="1"/>
</dbReference>
<keyword evidence="15" id="KW-1185">Reference proteome</keyword>
<evidence type="ECO:0000313" key="15">
    <source>
        <dbReference type="Proteomes" id="UP000799439"/>
    </source>
</evidence>
<dbReference type="SUPFAM" id="SSF74650">
    <property type="entry name" value="Galactose mutarotase-like"/>
    <property type="match status" value="1"/>
</dbReference>
<feature type="domain" description="Glycoside hydrolase family 31 TIM barrel" evidence="11">
    <location>
        <begin position="341"/>
        <end position="769"/>
    </location>
</feature>
<gene>
    <name evidence="14" type="ORF">K461DRAFT_221892</name>
</gene>
<dbReference type="Pfam" id="PF01055">
    <property type="entry name" value="Glyco_hydro_31_2nd"/>
    <property type="match status" value="1"/>
</dbReference>
<comment type="similarity">
    <text evidence="2 9">Belongs to the glycosyl hydrolase 31 family.</text>
</comment>
<keyword evidence="5 9" id="KW-0378">Hydrolase</keyword>
<evidence type="ECO:0000256" key="4">
    <source>
        <dbReference type="ARBA" id="ARBA00022729"/>
    </source>
</evidence>
<dbReference type="InterPro" id="IPR030458">
    <property type="entry name" value="Glyco_hydro_31_AS"/>
</dbReference>
<keyword evidence="6" id="KW-0325">Glycoprotein</keyword>
<evidence type="ECO:0000256" key="2">
    <source>
        <dbReference type="ARBA" id="ARBA00007806"/>
    </source>
</evidence>
<dbReference type="FunFam" id="2.60.40.1180:FF:000001">
    <property type="entry name" value="Maltase-glucoamylase, intestinal"/>
    <property type="match status" value="1"/>
</dbReference>
<dbReference type="FunFam" id="3.20.20.80:FF:000138">
    <property type="entry name" value="Putative alpha-glucosidase AgdA"/>
    <property type="match status" value="1"/>
</dbReference>
<feature type="domain" description="Glycosyl hydrolase family 31 C-terminal" evidence="13">
    <location>
        <begin position="777"/>
        <end position="869"/>
    </location>
</feature>
<feature type="signal peptide" evidence="10">
    <location>
        <begin position="1"/>
        <end position="24"/>
    </location>
</feature>
<evidence type="ECO:0000256" key="1">
    <source>
        <dbReference type="ARBA" id="ARBA00001657"/>
    </source>
</evidence>
<comment type="caution">
    <text evidence="14">The sequence shown here is derived from an EMBL/GenBank/DDBJ whole genome shotgun (WGS) entry which is preliminary data.</text>
</comment>
<dbReference type="InterPro" id="IPR013780">
    <property type="entry name" value="Glyco_hydro_b"/>
</dbReference>
<evidence type="ECO:0000256" key="6">
    <source>
        <dbReference type="ARBA" id="ARBA00023180"/>
    </source>
</evidence>
<evidence type="ECO:0000259" key="12">
    <source>
        <dbReference type="Pfam" id="PF13802"/>
    </source>
</evidence>
<dbReference type="CDD" id="cd14752">
    <property type="entry name" value="GH31_N"/>
    <property type="match status" value="1"/>
</dbReference>
<evidence type="ECO:0000259" key="13">
    <source>
        <dbReference type="Pfam" id="PF21365"/>
    </source>
</evidence>
<dbReference type="AlphaFoldDB" id="A0A9P4J607"/>
<dbReference type="Gene3D" id="3.20.20.80">
    <property type="entry name" value="Glycosidases"/>
    <property type="match status" value="2"/>
</dbReference>
<dbReference type="PROSITE" id="PS00129">
    <property type="entry name" value="GLYCOSYL_HYDROL_F31_1"/>
    <property type="match status" value="1"/>
</dbReference>
<protein>
    <recommendedName>
        <fullName evidence="3">alpha-glucosidase</fullName>
        <ecNumber evidence="3">3.2.1.20</ecNumber>
    </recommendedName>
    <alternativeName>
        <fullName evidence="8">Maltase</fullName>
    </alternativeName>
</protein>
<feature type="chain" id="PRO_5040385635" description="alpha-glucosidase" evidence="10">
    <location>
        <begin position="25"/>
        <end position="997"/>
    </location>
</feature>
<dbReference type="Proteomes" id="UP000799439">
    <property type="component" value="Unassembled WGS sequence"/>
</dbReference>
<proteinExistence type="inferred from homology"/>
<evidence type="ECO:0000256" key="3">
    <source>
        <dbReference type="ARBA" id="ARBA00012741"/>
    </source>
</evidence>
<dbReference type="CDD" id="cd06602">
    <property type="entry name" value="GH31_MGAM_SI_GAA"/>
    <property type="match status" value="1"/>
</dbReference>
<reference evidence="14" key="1">
    <citation type="journal article" date="2020" name="Stud. Mycol.">
        <title>101 Dothideomycetes genomes: a test case for predicting lifestyles and emergence of pathogens.</title>
        <authorList>
            <person name="Haridas S."/>
            <person name="Albert R."/>
            <person name="Binder M."/>
            <person name="Bloem J."/>
            <person name="Labutti K."/>
            <person name="Salamov A."/>
            <person name="Andreopoulos B."/>
            <person name="Baker S."/>
            <person name="Barry K."/>
            <person name="Bills G."/>
            <person name="Bluhm B."/>
            <person name="Cannon C."/>
            <person name="Castanera R."/>
            <person name="Culley D."/>
            <person name="Daum C."/>
            <person name="Ezra D."/>
            <person name="Gonzalez J."/>
            <person name="Henrissat B."/>
            <person name="Kuo A."/>
            <person name="Liang C."/>
            <person name="Lipzen A."/>
            <person name="Lutzoni F."/>
            <person name="Magnuson J."/>
            <person name="Mondo S."/>
            <person name="Nolan M."/>
            <person name="Ohm R."/>
            <person name="Pangilinan J."/>
            <person name="Park H.-J."/>
            <person name="Ramirez L."/>
            <person name="Alfaro M."/>
            <person name="Sun H."/>
            <person name="Tritt A."/>
            <person name="Yoshinaga Y."/>
            <person name="Zwiers L.-H."/>
            <person name="Turgeon B."/>
            <person name="Goodwin S."/>
            <person name="Spatafora J."/>
            <person name="Crous P."/>
            <person name="Grigoriev I."/>
        </authorList>
    </citation>
    <scope>NUCLEOTIDE SEQUENCE</scope>
    <source>
        <strain evidence="14">CBS 260.36</strain>
    </source>
</reference>
<dbReference type="PANTHER" id="PTHR22762:SF133">
    <property type="entry name" value="P-TYPE DOMAIN-CONTAINING PROTEIN"/>
    <property type="match status" value="1"/>
</dbReference>
<dbReference type="GO" id="GO:0030246">
    <property type="term" value="F:carbohydrate binding"/>
    <property type="evidence" value="ECO:0007669"/>
    <property type="project" value="InterPro"/>
</dbReference>
<dbReference type="PANTHER" id="PTHR22762">
    <property type="entry name" value="ALPHA-GLUCOSIDASE"/>
    <property type="match status" value="1"/>
</dbReference>
<dbReference type="GO" id="GO:0004558">
    <property type="term" value="F:alpha-1,4-glucosidase activity"/>
    <property type="evidence" value="ECO:0007669"/>
    <property type="project" value="UniProtKB-EC"/>
</dbReference>
<dbReference type="EC" id="3.2.1.20" evidence="3"/>
<dbReference type="InterPro" id="IPR025887">
    <property type="entry name" value="Glyco_hydro_31_N_dom"/>
</dbReference>
<keyword evidence="7 9" id="KW-0326">Glycosidase</keyword>
<evidence type="ECO:0000256" key="7">
    <source>
        <dbReference type="ARBA" id="ARBA00023295"/>
    </source>
</evidence>
<dbReference type="Gene3D" id="2.60.40.1760">
    <property type="entry name" value="glycosyl hydrolase (family 31)"/>
    <property type="match status" value="1"/>
</dbReference>
<feature type="domain" description="Glycoside hydrolase family 31 N-terminal" evidence="12">
    <location>
        <begin position="182"/>
        <end position="260"/>
    </location>
</feature>
<keyword evidence="4 10" id="KW-0732">Signal</keyword>
<accession>A0A9P4J607</accession>